<evidence type="ECO:0000256" key="2">
    <source>
        <dbReference type="ARBA" id="ARBA00005642"/>
    </source>
</evidence>
<gene>
    <name evidence="5" type="primary">truB</name>
    <name evidence="8" type="ORF">DES36_11738</name>
</gene>
<proteinExistence type="inferred from homology"/>
<name>A0A366I1F2_9FIRM</name>
<dbReference type="PANTHER" id="PTHR13767">
    <property type="entry name" value="TRNA-PSEUDOURIDINE SYNTHASE"/>
    <property type="match status" value="1"/>
</dbReference>
<evidence type="ECO:0000256" key="1">
    <source>
        <dbReference type="ARBA" id="ARBA00000385"/>
    </source>
</evidence>
<evidence type="ECO:0000313" key="9">
    <source>
        <dbReference type="Proteomes" id="UP000253490"/>
    </source>
</evidence>
<dbReference type="PANTHER" id="PTHR13767:SF2">
    <property type="entry name" value="PSEUDOURIDYLATE SYNTHASE TRUB1"/>
    <property type="match status" value="1"/>
</dbReference>
<reference evidence="8 9" key="1">
    <citation type="submission" date="2018-06" db="EMBL/GenBank/DDBJ databases">
        <title>Genomic Encyclopedia of Type Strains, Phase IV (KMG-IV): sequencing the most valuable type-strain genomes for metagenomic binning, comparative biology and taxonomic classification.</title>
        <authorList>
            <person name="Goeker M."/>
        </authorList>
    </citation>
    <scope>NUCLEOTIDE SEQUENCE [LARGE SCALE GENOMIC DNA]</scope>
    <source>
        <strain evidence="8 9">DSM 22112</strain>
    </source>
</reference>
<dbReference type="EMBL" id="QNRX01000017">
    <property type="protein sequence ID" value="RBP59943.1"/>
    <property type="molecule type" value="Genomic_DNA"/>
</dbReference>
<comment type="catalytic activity">
    <reaction evidence="1 5">
        <text>uridine(55) in tRNA = pseudouridine(55) in tRNA</text>
        <dbReference type="Rhea" id="RHEA:42532"/>
        <dbReference type="Rhea" id="RHEA-COMP:10101"/>
        <dbReference type="Rhea" id="RHEA-COMP:10102"/>
        <dbReference type="ChEBI" id="CHEBI:65314"/>
        <dbReference type="ChEBI" id="CHEBI:65315"/>
        <dbReference type="EC" id="5.4.99.25"/>
    </reaction>
</comment>
<dbReference type="OrthoDB" id="9802309at2"/>
<protein>
    <recommendedName>
        <fullName evidence="5">tRNA pseudouridine synthase B</fullName>
        <ecNumber evidence="5">5.4.99.25</ecNumber>
    </recommendedName>
    <alternativeName>
        <fullName evidence="5">tRNA pseudouridine(55) synthase</fullName>
        <shortName evidence="5">Psi55 synthase</shortName>
    </alternativeName>
    <alternativeName>
        <fullName evidence="5">tRNA pseudouridylate synthase</fullName>
    </alternativeName>
    <alternativeName>
        <fullName evidence="5">tRNA-uridine isomerase</fullName>
    </alternativeName>
</protein>
<dbReference type="NCBIfam" id="TIGR00431">
    <property type="entry name" value="TruB"/>
    <property type="match status" value="1"/>
</dbReference>
<dbReference type="Gene3D" id="3.30.2350.10">
    <property type="entry name" value="Pseudouridine synthase"/>
    <property type="match status" value="1"/>
</dbReference>
<keyword evidence="4 5" id="KW-0413">Isomerase</keyword>
<comment type="similarity">
    <text evidence="2 5">Belongs to the pseudouridine synthase TruB family. Type 1 subfamily.</text>
</comment>
<keyword evidence="9" id="KW-1185">Reference proteome</keyword>
<dbReference type="GO" id="GO:0031119">
    <property type="term" value="P:tRNA pseudouridine synthesis"/>
    <property type="evidence" value="ECO:0007669"/>
    <property type="project" value="UniProtKB-UniRule"/>
</dbReference>
<comment type="caution">
    <text evidence="8">The sequence shown here is derived from an EMBL/GenBank/DDBJ whole genome shotgun (WGS) entry which is preliminary data.</text>
</comment>
<evidence type="ECO:0000256" key="4">
    <source>
        <dbReference type="ARBA" id="ARBA00023235"/>
    </source>
</evidence>
<dbReference type="RefSeq" id="WP_113921399.1">
    <property type="nucleotide sequence ID" value="NZ_QNRX01000017.1"/>
</dbReference>
<comment type="function">
    <text evidence="5">Responsible for synthesis of pseudouridine from uracil-55 in the psi GC loop of transfer RNAs.</text>
</comment>
<sequence>MNGIISINKSQGMTSHDVVYKVRRILHTKKIGHTGTLDPIAEGVLPLTIGQGTKISQFIVEKEKEYVAELSFGTKTDSFDRTGQIIGQADKIITEDELKKTLLLFTGEIEQVPPIYSAIKVDGKKLYEYAREQIQVEIKARKISIREIELLHFEFPNAKIRVACSKGTYIRSLCNDIGEKLGTFAHMTSLIRTKSGPFHLDKAISLEQLEALSSEEIKQHLYPMDFPLEHLIRVDVQPFSAKYLLNGNPLIQKNIVQNINDIPLCEKVRIYLNDEFKGVGLMENKDYYRIKPLRLFTNQ</sequence>
<keyword evidence="3 5" id="KW-0819">tRNA processing</keyword>
<evidence type="ECO:0000256" key="3">
    <source>
        <dbReference type="ARBA" id="ARBA00022694"/>
    </source>
</evidence>
<dbReference type="EC" id="5.4.99.25" evidence="5"/>
<feature type="domain" description="tRNA pseudouridylate synthase B C-terminal" evidence="7">
    <location>
        <begin position="171"/>
        <end position="228"/>
    </location>
</feature>
<evidence type="ECO:0000259" key="6">
    <source>
        <dbReference type="Pfam" id="PF01509"/>
    </source>
</evidence>
<organism evidence="8 9">
    <name type="scientific">Alkalibaculum bacchi</name>
    <dbReference type="NCBI Taxonomy" id="645887"/>
    <lineage>
        <taxon>Bacteria</taxon>
        <taxon>Bacillati</taxon>
        <taxon>Bacillota</taxon>
        <taxon>Clostridia</taxon>
        <taxon>Eubacteriales</taxon>
        <taxon>Eubacteriaceae</taxon>
        <taxon>Alkalibaculum</taxon>
    </lineage>
</organism>
<dbReference type="FunFam" id="3.30.2350.10:FF:000011">
    <property type="entry name" value="tRNA pseudouridine synthase B"/>
    <property type="match status" value="1"/>
</dbReference>
<accession>A0A366I1F2</accession>
<evidence type="ECO:0000313" key="8">
    <source>
        <dbReference type="EMBL" id="RBP59943.1"/>
    </source>
</evidence>
<dbReference type="InterPro" id="IPR020103">
    <property type="entry name" value="PsdUridine_synth_cat_dom_sf"/>
</dbReference>
<dbReference type="InterPro" id="IPR014780">
    <property type="entry name" value="tRNA_psdUridine_synth_TruB"/>
</dbReference>
<feature type="domain" description="Pseudouridine synthase II N-terminal" evidence="6">
    <location>
        <begin position="23"/>
        <end position="170"/>
    </location>
</feature>
<dbReference type="InterPro" id="IPR032819">
    <property type="entry name" value="TruB_C"/>
</dbReference>
<dbReference type="InterPro" id="IPR002501">
    <property type="entry name" value="PsdUridine_synth_N"/>
</dbReference>
<dbReference type="Pfam" id="PF16198">
    <property type="entry name" value="TruB_C_2"/>
    <property type="match status" value="1"/>
</dbReference>
<dbReference type="Pfam" id="PF01509">
    <property type="entry name" value="TruB_N"/>
    <property type="match status" value="1"/>
</dbReference>
<dbReference type="Proteomes" id="UP000253490">
    <property type="component" value="Unassembled WGS sequence"/>
</dbReference>
<dbReference type="GO" id="GO:0003723">
    <property type="term" value="F:RNA binding"/>
    <property type="evidence" value="ECO:0007669"/>
    <property type="project" value="InterPro"/>
</dbReference>
<feature type="active site" description="Nucleophile" evidence="5">
    <location>
        <position position="38"/>
    </location>
</feature>
<dbReference type="SUPFAM" id="SSF55120">
    <property type="entry name" value="Pseudouridine synthase"/>
    <property type="match status" value="1"/>
</dbReference>
<dbReference type="HAMAP" id="MF_01080">
    <property type="entry name" value="TruB_bact"/>
    <property type="match status" value="1"/>
</dbReference>
<dbReference type="CDD" id="cd02573">
    <property type="entry name" value="PseudoU_synth_EcTruB"/>
    <property type="match status" value="1"/>
</dbReference>
<dbReference type="AlphaFoldDB" id="A0A366I1F2"/>
<dbReference type="GO" id="GO:0160148">
    <property type="term" value="F:tRNA pseudouridine(55) synthase activity"/>
    <property type="evidence" value="ECO:0007669"/>
    <property type="project" value="UniProtKB-EC"/>
</dbReference>
<evidence type="ECO:0000256" key="5">
    <source>
        <dbReference type="HAMAP-Rule" id="MF_01080"/>
    </source>
</evidence>
<dbReference type="GO" id="GO:1990481">
    <property type="term" value="P:mRNA pseudouridine synthesis"/>
    <property type="evidence" value="ECO:0007669"/>
    <property type="project" value="TreeGrafter"/>
</dbReference>
<evidence type="ECO:0000259" key="7">
    <source>
        <dbReference type="Pfam" id="PF16198"/>
    </source>
</evidence>